<protein>
    <recommendedName>
        <fullName evidence="6">Lipoprotein</fullName>
    </recommendedName>
</protein>
<dbReference type="AlphaFoldDB" id="A0A646FVG2"/>
<accession>A0A646FVG2</accession>
<dbReference type="PROSITE" id="PS51257">
    <property type="entry name" value="PROKAR_LIPOPROTEIN"/>
    <property type="match status" value="1"/>
</dbReference>
<evidence type="ECO:0000256" key="1">
    <source>
        <dbReference type="SAM" id="SignalP"/>
    </source>
</evidence>
<evidence type="ECO:0000313" key="2">
    <source>
        <dbReference type="EMBL" id="MQN13012.1"/>
    </source>
</evidence>
<dbReference type="RefSeq" id="WP_142990595.1">
    <property type="nucleotide sequence ID" value="NZ_NMPZ01000010.1"/>
</dbReference>
<name>A0A646FVG2_9BACT</name>
<organism evidence="3 5">
    <name type="scientific">Segatella copri</name>
    <dbReference type="NCBI Taxonomy" id="165179"/>
    <lineage>
        <taxon>Bacteria</taxon>
        <taxon>Pseudomonadati</taxon>
        <taxon>Bacteroidota</taxon>
        <taxon>Bacteroidia</taxon>
        <taxon>Bacteroidales</taxon>
        <taxon>Prevotellaceae</taxon>
        <taxon>Segatella</taxon>
    </lineage>
</organism>
<gene>
    <name evidence="3" type="ORF">F7D25_01205</name>
    <name evidence="2" type="ORF">F7D95_09295</name>
</gene>
<dbReference type="EMBL" id="VZCW01000235">
    <property type="protein sequence ID" value="MQN13012.1"/>
    <property type="molecule type" value="Genomic_DNA"/>
</dbReference>
<keyword evidence="1" id="KW-0732">Signal</keyword>
<evidence type="ECO:0000313" key="3">
    <source>
        <dbReference type="EMBL" id="MQP13055.1"/>
    </source>
</evidence>
<feature type="chain" id="PRO_5041088718" description="Lipoprotein" evidence="1">
    <location>
        <begin position="23"/>
        <end position="162"/>
    </location>
</feature>
<comment type="caution">
    <text evidence="3">The sequence shown here is derived from an EMBL/GenBank/DDBJ whole genome shotgun (WGS) entry which is preliminary data.</text>
</comment>
<dbReference type="EMBL" id="VZAH01000010">
    <property type="protein sequence ID" value="MQP13055.1"/>
    <property type="molecule type" value="Genomic_DNA"/>
</dbReference>
<dbReference type="Proteomes" id="UP000442105">
    <property type="component" value="Unassembled WGS sequence"/>
</dbReference>
<reference evidence="4 5" key="1">
    <citation type="submission" date="2019-09" db="EMBL/GenBank/DDBJ databases">
        <title>Distinct polysaccharide growth profiles of human intestinal Prevotella copri isolates.</title>
        <authorList>
            <person name="Fehlner-Peach H."/>
            <person name="Magnabosco C."/>
            <person name="Raghavan V."/>
            <person name="Scher J.U."/>
            <person name="Tett A."/>
            <person name="Cox L.M."/>
            <person name="Gottsegen C."/>
            <person name="Watters A."/>
            <person name="Wiltshire- Gordon J.D."/>
            <person name="Segata N."/>
            <person name="Bonneau R."/>
            <person name="Littman D.R."/>
        </authorList>
    </citation>
    <scope>NUCLEOTIDE SEQUENCE [LARGE SCALE GENOMIC DNA]</scope>
    <source>
        <strain evidence="3">IAA917</strain>
        <strain evidence="5">iAA917</strain>
        <strain evidence="2">IAQ1179</strain>
        <strain evidence="4">iAQ1179</strain>
    </source>
</reference>
<feature type="signal peptide" evidence="1">
    <location>
        <begin position="1"/>
        <end position="22"/>
    </location>
</feature>
<evidence type="ECO:0008006" key="6">
    <source>
        <dbReference type="Google" id="ProtNLM"/>
    </source>
</evidence>
<evidence type="ECO:0000313" key="5">
    <source>
        <dbReference type="Proteomes" id="UP000477980"/>
    </source>
</evidence>
<dbReference type="OrthoDB" id="1081530at2"/>
<sequence length="162" mass="17786">MKKFFGMVITCMMALGLVSCSAADDDLTGDTTTRVNTVTTKSNFSLLSYSQTTGAEVNETSNINGENNEKLVCKVLSGGQLQLTHKNVIFDEGTNIKFDSQLVGNKIIITETGDYGKSGKYGYFTLVAKVGIVKDGDYVIVVKRNDHTREEFNMHYDSTKAK</sequence>
<dbReference type="Proteomes" id="UP000477980">
    <property type="component" value="Unassembled WGS sequence"/>
</dbReference>
<proteinExistence type="predicted"/>
<evidence type="ECO:0000313" key="4">
    <source>
        <dbReference type="Proteomes" id="UP000442105"/>
    </source>
</evidence>